<accession>A0A6J6KDL3</accession>
<sequence length="34" mass="3539">MMGATAKSEVTSGIGTAQIELIGRWPEHRGIAIG</sequence>
<gene>
    <name evidence="1" type="ORF">UFOPK2143_01099</name>
</gene>
<dbReference type="EMBL" id="CAEZVV010000068">
    <property type="protein sequence ID" value="CAB4647900.1"/>
    <property type="molecule type" value="Genomic_DNA"/>
</dbReference>
<organism evidence="1">
    <name type="scientific">freshwater metagenome</name>
    <dbReference type="NCBI Taxonomy" id="449393"/>
    <lineage>
        <taxon>unclassified sequences</taxon>
        <taxon>metagenomes</taxon>
        <taxon>ecological metagenomes</taxon>
    </lineage>
</organism>
<evidence type="ECO:0000313" key="1">
    <source>
        <dbReference type="EMBL" id="CAB4647900.1"/>
    </source>
</evidence>
<name>A0A6J6KDL3_9ZZZZ</name>
<proteinExistence type="predicted"/>
<protein>
    <submittedName>
        <fullName evidence="1">Unannotated protein</fullName>
    </submittedName>
</protein>
<reference evidence="1" key="1">
    <citation type="submission" date="2020-05" db="EMBL/GenBank/DDBJ databases">
        <authorList>
            <person name="Chiriac C."/>
            <person name="Salcher M."/>
            <person name="Ghai R."/>
            <person name="Kavagutti S V."/>
        </authorList>
    </citation>
    <scope>NUCLEOTIDE SEQUENCE</scope>
</reference>
<dbReference type="AlphaFoldDB" id="A0A6J6KDL3"/>